<evidence type="ECO:0000313" key="11">
    <source>
        <dbReference type="EMBL" id="AVQ69337.1"/>
    </source>
</evidence>
<evidence type="ECO:0000313" key="8">
    <source>
        <dbReference type="EMBL" id="AVQ69159.1"/>
    </source>
</evidence>
<dbReference type="Proteomes" id="UP000320714">
    <property type="component" value="Segment"/>
</dbReference>
<comment type="similarity">
    <text evidence="1">Belongs to the adenoviridae E3_20 family.</text>
</comment>
<evidence type="ECO:0000313" key="13">
    <source>
        <dbReference type="EMBL" id="AVQ69472.1"/>
    </source>
</evidence>
<dbReference type="Proteomes" id="UP000318945">
    <property type="component" value="Segment"/>
</dbReference>
<keyword evidence="4" id="KW-0472">Membrane</keyword>
<dbReference type="Proteomes" id="UP000319372">
    <property type="component" value="Segment"/>
</dbReference>
<feature type="transmembrane region" description="Helical" evidence="4">
    <location>
        <begin position="174"/>
        <end position="197"/>
    </location>
</feature>
<dbReference type="Pfam" id="PF02439">
    <property type="entry name" value="Adeno_E3_CR2"/>
    <property type="match status" value="1"/>
</dbReference>
<dbReference type="EMBL" id="KY996445">
    <property type="protein sequence ID" value="AVQ69292.1"/>
    <property type="molecule type" value="Genomic_DNA"/>
</dbReference>
<dbReference type="EMBL" id="KY996446">
    <property type="protein sequence ID" value="AVQ69337.1"/>
    <property type="molecule type" value="Genomic_DNA"/>
</dbReference>
<evidence type="ECO:0000313" key="9">
    <source>
        <dbReference type="EMBL" id="AVQ69203.1"/>
    </source>
</evidence>
<evidence type="ECO:0000259" key="6">
    <source>
        <dbReference type="Pfam" id="PF02440"/>
    </source>
</evidence>
<feature type="domain" description="Adenovirus E3 region protein CR1" evidence="6">
    <location>
        <begin position="18"/>
        <end position="113"/>
    </location>
</feature>
<dbReference type="Proteomes" id="UP000319946">
    <property type="component" value="Segment"/>
</dbReference>
<evidence type="ECO:0000313" key="16">
    <source>
        <dbReference type="EMBL" id="AVQ69607.1"/>
    </source>
</evidence>
<name>A0A2L1F3C9_9ADEN</name>
<dbReference type="EMBL" id="KY996453">
    <property type="protein sequence ID" value="AVQ69652.1"/>
    <property type="molecule type" value="Genomic_DNA"/>
</dbReference>
<evidence type="ECO:0000256" key="4">
    <source>
        <dbReference type="SAM" id="Phobius"/>
    </source>
</evidence>
<dbReference type="EMBL" id="KY996443">
    <property type="protein sequence ID" value="AVQ69203.1"/>
    <property type="molecule type" value="Genomic_DNA"/>
</dbReference>
<dbReference type="EMBL" id="KY996448">
    <property type="protein sequence ID" value="AVQ69427.1"/>
    <property type="molecule type" value="Genomic_DNA"/>
</dbReference>
<keyword evidence="3" id="KW-0325">Glycoprotein</keyword>
<dbReference type="Proteomes" id="UP000318718">
    <property type="component" value="Genome"/>
</dbReference>
<evidence type="ECO:0000313" key="12">
    <source>
        <dbReference type="EMBL" id="AVQ69427.1"/>
    </source>
</evidence>
<gene>
    <name evidence="7" type="primary">E3</name>
</gene>
<evidence type="ECO:0000256" key="3">
    <source>
        <dbReference type="ARBA" id="ARBA00023180"/>
    </source>
</evidence>
<dbReference type="EMBL" id="MF002042">
    <property type="protein sequence ID" value="AVD49610.1"/>
    <property type="molecule type" value="Genomic_DNA"/>
</dbReference>
<evidence type="ECO:0000259" key="5">
    <source>
        <dbReference type="Pfam" id="PF02439"/>
    </source>
</evidence>
<dbReference type="Proteomes" id="UP000320357">
    <property type="component" value="Segment"/>
</dbReference>
<dbReference type="InterPro" id="IPR003471">
    <property type="entry name" value="Adeno_E3_CR1"/>
</dbReference>
<dbReference type="Proteomes" id="UP000318345">
    <property type="component" value="Segment"/>
</dbReference>
<protein>
    <submittedName>
        <fullName evidence="7">24.8 kDa protein</fullName>
    </submittedName>
</protein>
<keyword evidence="4" id="KW-1133">Transmembrane helix</keyword>
<dbReference type="Proteomes" id="UP000319420">
    <property type="component" value="Segment"/>
</dbReference>
<evidence type="ECO:0000256" key="1">
    <source>
        <dbReference type="ARBA" id="ARBA00006132"/>
    </source>
</evidence>
<organism evidence="7">
    <name type="scientific">Human mastadenovirus E</name>
    <dbReference type="NCBI Taxonomy" id="130308"/>
    <lineage>
        <taxon>Viruses</taxon>
        <taxon>Varidnaviria</taxon>
        <taxon>Bamfordvirae</taxon>
        <taxon>Preplasmiviricota</taxon>
        <taxon>Polisuviricotina</taxon>
        <taxon>Pharingeaviricetes</taxon>
        <taxon>Rowavirales</taxon>
        <taxon>Adenoviridae</taxon>
        <taxon>Mastadenovirus</taxon>
        <taxon>Mastadenovirus exoticum</taxon>
    </lineage>
</organism>
<evidence type="ECO:0000313" key="7">
    <source>
        <dbReference type="EMBL" id="AVD49610.1"/>
    </source>
</evidence>
<dbReference type="EMBL" id="KY996442">
    <property type="protein sequence ID" value="AVQ69159.1"/>
    <property type="molecule type" value="Genomic_DNA"/>
</dbReference>
<evidence type="ECO:0000313" key="14">
    <source>
        <dbReference type="EMBL" id="AVQ69517.1"/>
    </source>
</evidence>
<dbReference type="EMBL" id="KY996449">
    <property type="protein sequence ID" value="AVQ69472.1"/>
    <property type="molecule type" value="Genomic_DNA"/>
</dbReference>
<dbReference type="SMR" id="A0A2L1F3C9"/>
<sequence length="211" mass="23769">MASVTALIYFLGLLGSISSFDHKNITAYVGSNCVLTGYQSHQRVSWYWFDKKNTAYTLCKGYHQPTQRGGLYYSCTNNNITLLQVTKQYSGTYYGTNFNTKQDTYYSVEVLDPTTPRTKTTKLTTSTTLAMTTHTKLTSQATTENELVALTQNGENSSSNPLPTTPSEKIPRSMIGIIAAVVVCMVIIILCMMYYACYYRKHRLNNKLDPY</sequence>
<evidence type="ECO:0000313" key="10">
    <source>
        <dbReference type="EMBL" id="AVQ69292.1"/>
    </source>
</evidence>
<evidence type="ECO:0000256" key="2">
    <source>
        <dbReference type="ARBA" id="ARBA00022518"/>
    </source>
</evidence>
<dbReference type="Proteomes" id="UP000319048">
    <property type="component" value="Segment"/>
</dbReference>
<dbReference type="EMBL" id="KY996452">
    <property type="protein sequence ID" value="AVQ69607.1"/>
    <property type="molecule type" value="Genomic_DNA"/>
</dbReference>
<dbReference type="EMBL" id="KY996450">
    <property type="protein sequence ID" value="AVQ69517.1"/>
    <property type="molecule type" value="Genomic_DNA"/>
</dbReference>
<dbReference type="Proteomes" id="UP000315631">
    <property type="component" value="Segment"/>
</dbReference>
<keyword evidence="4" id="KW-0812">Transmembrane</keyword>
<feature type="domain" description="Adenovirus E3 region protein CR2" evidence="5">
    <location>
        <begin position="170"/>
        <end position="207"/>
    </location>
</feature>
<dbReference type="InterPro" id="IPR003470">
    <property type="entry name" value="Adeno_E3_CR2"/>
</dbReference>
<reference evidence="7" key="1">
    <citation type="journal article" date="2018" name="Emerg. Infect. Dis.">
        <title>Adenovirus Type 4 Respiratory Infections among Civilian Adults, Northeastern United States, 2011-20151.</title>
        <authorList>
            <person name="Kajon A.E."/>
            <person name="Lamson D.M."/>
            <person name="Bair C.R."/>
            <person name="Lu X."/>
            <person name="Landry M.L."/>
            <person name="Menegus M."/>
            <person name="Erdman D.D."/>
            <person name="St George K."/>
        </authorList>
    </citation>
    <scope>NUCLEOTIDE SEQUENCE [LARGE SCALE GENOMIC DNA]</scope>
    <source>
        <strain evidence="9">E/USA/38662/2014/P4H4F4</strain>
        <strain evidence="14">HAdV-E/USA/12752/2012/P4H4F4</strain>
        <strain evidence="15">HAdV-E/USA/27440/2012/P4H4F4</strain>
        <strain evidence="10">HAdV-E/USA/33430/2014/P4H4F4</strain>
        <strain evidence="11">HAdV-E/USA/3477/2015/P4H4F4</strain>
        <strain evidence="12">HAdV-E/USA/4876/2014/P4H4F4</strain>
        <strain evidence="13">HAdV-E/USA/5497/2013/P4H4F4</strain>
        <strain evidence="8">HAdV-E/USA/9111/2014/P4H4F4</strain>
        <strain evidence="16">HAdVE/Japan/J1007/1981/P4H4F4</strain>
        <strain evidence="17">HAdVE/USA_Connecticut/TB071911/2011/P4H4F4</strain>
        <strain evidence="7">HAdVE/USA_New York/1418/2015/P4H4F4</strain>
    </source>
</reference>
<dbReference type="Proteomes" id="UP000317320">
    <property type="component" value="Genome"/>
</dbReference>
<keyword evidence="2" id="KW-0244">Early protein</keyword>
<dbReference type="EMBL" id="KY996451">
    <property type="protein sequence ID" value="AVQ69562.1"/>
    <property type="molecule type" value="Genomic_DNA"/>
</dbReference>
<proteinExistence type="inferred from homology"/>
<accession>A0A2L1F3C9</accession>
<dbReference type="Pfam" id="PF02440">
    <property type="entry name" value="Adeno_E3_CR1"/>
    <property type="match status" value="1"/>
</dbReference>
<evidence type="ECO:0000313" key="17">
    <source>
        <dbReference type="EMBL" id="AVQ69652.1"/>
    </source>
</evidence>
<evidence type="ECO:0000313" key="15">
    <source>
        <dbReference type="EMBL" id="AVQ69562.1"/>
    </source>
</evidence>